<sequence>MSNAAPCWTISKQCKDNTAFKNDFCIRGTSTTHGQQAVKECFVPILRLTLCTQDVFPCSYKHISAM</sequence>
<dbReference type="EMBL" id="CM004466">
    <property type="protein sequence ID" value="OCU02490.1"/>
    <property type="molecule type" value="Genomic_DNA"/>
</dbReference>
<proteinExistence type="predicted"/>
<protein>
    <submittedName>
        <fullName evidence="1">Uncharacterized protein</fullName>
    </submittedName>
</protein>
<evidence type="ECO:0000313" key="1">
    <source>
        <dbReference type="EMBL" id="OCU02490.1"/>
    </source>
</evidence>
<gene>
    <name evidence="1" type="ORF">XELAEV_18008254mg</name>
</gene>
<organism evidence="1 2">
    <name type="scientific">Xenopus laevis</name>
    <name type="common">African clawed frog</name>
    <dbReference type="NCBI Taxonomy" id="8355"/>
    <lineage>
        <taxon>Eukaryota</taxon>
        <taxon>Metazoa</taxon>
        <taxon>Chordata</taxon>
        <taxon>Craniata</taxon>
        <taxon>Vertebrata</taxon>
        <taxon>Euteleostomi</taxon>
        <taxon>Amphibia</taxon>
        <taxon>Batrachia</taxon>
        <taxon>Anura</taxon>
        <taxon>Pipoidea</taxon>
        <taxon>Pipidae</taxon>
        <taxon>Xenopodinae</taxon>
        <taxon>Xenopus</taxon>
        <taxon>Xenopus</taxon>
    </lineage>
</organism>
<accession>A0A974E2A2</accession>
<evidence type="ECO:0000313" key="2">
    <source>
        <dbReference type="Proteomes" id="UP000694892"/>
    </source>
</evidence>
<name>A0A974E2A2_XENLA</name>
<reference evidence="2" key="1">
    <citation type="journal article" date="2016" name="Nature">
        <title>Genome evolution in the allotetraploid frog Xenopus laevis.</title>
        <authorList>
            <person name="Session A.M."/>
            <person name="Uno Y."/>
            <person name="Kwon T."/>
            <person name="Chapman J.A."/>
            <person name="Toyoda A."/>
            <person name="Takahashi S."/>
            <person name="Fukui A."/>
            <person name="Hikosaka A."/>
            <person name="Suzuki A."/>
            <person name="Kondo M."/>
            <person name="van Heeringen S.J."/>
            <person name="Quigley I."/>
            <person name="Heinz S."/>
            <person name="Ogino H."/>
            <person name="Ochi H."/>
            <person name="Hellsten U."/>
            <person name="Lyons J.B."/>
            <person name="Simakov O."/>
            <person name="Putnam N."/>
            <person name="Stites J."/>
            <person name="Kuroki Y."/>
            <person name="Tanaka T."/>
            <person name="Michiue T."/>
            <person name="Watanabe M."/>
            <person name="Bogdanovic O."/>
            <person name="Lister R."/>
            <person name="Georgiou G."/>
            <person name="Paranjpe S.S."/>
            <person name="van Kruijsbergen I."/>
            <person name="Shu S."/>
            <person name="Carlson J."/>
            <person name="Kinoshita T."/>
            <person name="Ohta Y."/>
            <person name="Mawaribuchi S."/>
            <person name="Jenkins J."/>
            <person name="Grimwood J."/>
            <person name="Schmutz J."/>
            <person name="Mitros T."/>
            <person name="Mozaffari S.V."/>
            <person name="Suzuki Y."/>
            <person name="Haramoto Y."/>
            <person name="Yamamoto T.S."/>
            <person name="Takagi C."/>
            <person name="Heald R."/>
            <person name="Miller K."/>
            <person name="Haudenschild C."/>
            <person name="Kitzman J."/>
            <person name="Nakayama T."/>
            <person name="Izutsu Y."/>
            <person name="Robert J."/>
            <person name="Fortriede J."/>
            <person name="Burns K."/>
            <person name="Lotay V."/>
            <person name="Karimi K."/>
            <person name="Yasuoka Y."/>
            <person name="Dichmann D.S."/>
            <person name="Flajnik M.F."/>
            <person name="Houston D.W."/>
            <person name="Shendure J."/>
            <person name="DuPasquier L."/>
            <person name="Vize P.D."/>
            <person name="Zorn A.M."/>
            <person name="Ito M."/>
            <person name="Marcotte E.M."/>
            <person name="Wallingford J.B."/>
            <person name="Ito Y."/>
            <person name="Asashima M."/>
            <person name="Ueno N."/>
            <person name="Matsuda Y."/>
            <person name="Veenstra G.J."/>
            <person name="Fujiyama A."/>
            <person name="Harland R.M."/>
            <person name="Taira M."/>
            <person name="Rokhsar D.S."/>
        </authorList>
    </citation>
    <scope>NUCLEOTIDE SEQUENCE [LARGE SCALE GENOMIC DNA]</scope>
    <source>
        <strain evidence="2">J</strain>
    </source>
</reference>
<dbReference type="Proteomes" id="UP000694892">
    <property type="component" value="Chromosome 1L"/>
</dbReference>
<dbReference type="AlphaFoldDB" id="A0A974E2A2"/>